<sequence>MHTEDQPMEVGRLLRELMISIHRYVGEQLSEHDLGDMKGPQSMALGYIIKASKEDEVFGKDLEKMMNIRKSSSSELIGRLIKNGYVTTEKSEKDGRYKRLIVTEEGYAAFQKVHELFVQVEDALTAGLSEEEVAQLKATLHHLHKNVQF</sequence>
<keyword evidence="2" id="KW-0238">DNA-binding</keyword>
<dbReference type="EMBL" id="RKMG01000024">
    <property type="protein sequence ID" value="RPA58432.1"/>
    <property type="molecule type" value="Genomic_DNA"/>
</dbReference>
<dbReference type="Pfam" id="PF12802">
    <property type="entry name" value="MarR_2"/>
    <property type="match status" value="1"/>
</dbReference>
<gene>
    <name evidence="5" type="ORF">EF384_07240</name>
</gene>
<evidence type="ECO:0000256" key="3">
    <source>
        <dbReference type="ARBA" id="ARBA00023163"/>
    </source>
</evidence>
<dbReference type="Gene3D" id="1.10.10.10">
    <property type="entry name" value="Winged helix-like DNA-binding domain superfamily/Winged helix DNA-binding domain"/>
    <property type="match status" value="1"/>
</dbReference>
<evidence type="ECO:0000256" key="2">
    <source>
        <dbReference type="ARBA" id="ARBA00023125"/>
    </source>
</evidence>
<organism evidence="5 6">
    <name type="scientific">Aerococcus agrisoli</name>
    <dbReference type="NCBI Taxonomy" id="2487350"/>
    <lineage>
        <taxon>Bacteria</taxon>
        <taxon>Bacillati</taxon>
        <taxon>Bacillota</taxon>
        <taxon>Bacilli</taxon>
        <taxon>Lactobacillales</taxon>
        <taxon>Aerococcaceae</taxon>
        <taxon>Aerococcus</taxon>
    </lineage>
</organism>
<dbReference type="OrthoDB" id="384891at2"/>
<dbReference type="InterPro" id="IPR000835">
    <property type="entry name" value="HTH_MarR-typ"/>
</dbReference>
<comment type="caution">
    <text evidence="5">The sequence shown here is derived from an EMBL/GenBank/DDBJ whole genome shotgun (WGS) entry which is preliminary data.</text>
</comment>
<keyword evidence="6" id="KW-1185">Reference proteome</keyword>
<evidence type="ECO:0000313" key="5">
    <source>
        <dbReference type="EMBL" id="RPA58432.1"/>
    </source>
</evidence>
<evidence type="ECO:0000259" key="4">
    <source>
        <dbReference type="PROSITE" id="PS50995"/>
    </source>
</evidence>
<name>A0A3N4G6M8_9LACT</name>
<dbReference type="RefSeq" id="WP_123780698.1">
    <property type="nucleotide sequence ID" value="NZ_RKMG01000024.1"/>
</dbReference>
<reference evidence="5 6" key="1">
    <citation type="submission" date="2018-11" db="EMBL/GenBank/DDBJ databases">
        <title>Aerococcus sp. SJQ22, whole genome shotgun sequence.</title>
        <authorList>
            <person name="Sun L."/>
            <person name="Gao X."/>
            <person name="Chen W."/>
            <person name="Huang K."/>
        </authorList>
    </citation>
    <scope>NUCLEOTIDE SEQUENCE [LARGE SCALE GENOMIC DNA]</scope>
    <source>
        <strain evidence="5 6">SJQ22</strain>
    </source>
</reference>
<dbReference type="PROSITE" id="PS50995">
    <property type="entry name" value="HTH_MARR_2"/>
    <property type="match status" value="1"/>
</dbReference>
<protein>
    <submittedName>
        <fullName evidence="5">MarR family transcriptional regulator</fullName>
    </submittedName>
</protein>
<dbReference type="GO" id="GO:0003677">
    <property type="term" value="F:DNA binding"/>
    <property type="evidence" value="ECO:0007669"/>
    <property type="project" value="UniProtKB-KW"/>
</dbReference>
<accession>A0A3N4G6M8</accession>
<dbReference type="InterPro" id="IPR036390">
    <property type="entry name" value="WH_DNA-bd_sf"/>
</dbReference>
<dbReference type="Proteomes" id="UP000273977">
    <property type="component" value="Unassembled WGS sequence"/>
</dbReference>
<dbReference type="AlphaFoldDB" id="A0A3N4G6M8"/>
<keyword evidence="1" id="KW-0805">Transcription regulation</keyword>
<evidence type="ECO:0000256" key="1">
    <source>
        <dbReference type="ARBA" id="ARBA00023015"/>
    </source>
</evidence>
<dbReference type="SUPFAM" id="SSF46785">
    <property type="entry name" value="Winged helix' DNA-binding domain"/>
    <property type="match status" value="1"/>
</dbReference>
<evidence type="ECO:0000313" key="6">
    <source>
        <dbReference type="Proteomes" id="UP000273977"/>
    </source>
</evidence>
<dbReference type="PANTHER" id="PTHR42756:SF1">
    <property type="entry name" value="TRANSCRIPTIONAL REPRESSOR OF EMRAB OPERON"/>
    <property type="match status" value="1"/>
</dbReference>
<dbReference type="InterPro" id="IPR036388">
    <property type="entry name" value="WH-like_DNA-bd_sf"/>
</dbReference>
<dbReference type="GO" id="GO:0003700">
    <property type="term" value="F:DNA-binding transcription factor activity"/>
    <property type="evidence" value="ECO:0007669"/>
    <property type="project" value="InterPro"/>
</dbReference>
<keyword evidence="3" id="KW-0804">Transcription</keyword>
<dbReference type="SMART" id="SM00347">
    <property type="entry name" value="HTH_MARR"/>
    <property type="match status" value="1"/>
</dbReference>
<dbReference type="PANTHER" id="PTHR42756">
    <property type="entry name" value="TRANSCRIPTIONAL REGULATOR, MARR"/>
    <property type="match status" value="1"/>
</dbReference>
<proteinExistence type="predicted"/>
<feature type="domain" description="HTH marR-type" evidence="4">
    <location>
        <begin position="7"/>
        <end position="145"/>
    </location>
</feature>